<dbReference type="KEGG" id="lsz:JCM16776_0570"/>
<organism evidence="1 2">
    <name type="scientific">Leptotrichia shahii</name>
    <dbReference type="NCBI Taxonomy" id="157691"/>
    <lineage>
        <taxon>Bacteria</taxon>
        <taxon>Fusobacteriati</taxon>
        <taxon>Fusobacteriota</taxon>
        <taxon>Fusobacteriia</taxon>
        <taxon>Fusobacteriales</taxon>
        <taxon>Leptotrichiaceae</taxon>
        <taxon>Leptotrichia</taxon>
    </lineage>
</organism>
<dbReference type="RefSeq" id="WP_018450762.1">
    <property type="nucleotide sequence ID" value="NZ_AP019827.1"/>
</dbReference>
<keyword evidence="2" id="KW-1185">Reference proteome</keyword>
<name>A0A510JLZ1_9FUSO</name>
<evidence type="ECO:0000313" key="2">
    <source>
        <dbReference type="Proteomes" id="UP000322617"/>
    </source>
</evidence>
<accession>A0A510JLZ1</accession>
<proteinExistence type="predicted"/>
<dbReference type="Proteomes" id="UP000322617">
    <property type="component" value="Chromosome"/>
</dbReference>
<dbReference type="STRING" id="1122172.GCA_000373045_01136"/>
<gene>
    <name evidence="1" type="ORF">JCM16776_0570</name>
</gene>
<dbReference type="AlphaFoldDB" id="A0A510JLZ1"/>
<dbReference type="EMBL" id="AP019827">
    <property type="protein sequence ID" value="BBM40350.1"/>
    <property type="molecule type" value="Genomic_DNA"/>
</dbReference>
<protein>
    <submittedName>
        <fullName evidence="1">Uncharacterized protein</fullName>
    </submittedName>
</protein>
<sequence length="147" mass="17788">MKKFIFFALFLYAIPLFCIVKQKDLDYFNNAIEKRQDILNLIADEYEGNKICEYIVRSVVINYVSEKLEKYMEKNQLENEATFYNLFNLFEKYNTEIYEQAMEFMSIHDEKGYEKYGANSYLLKQYFDKNCYQPSDNLLRKIENLTN</sequence>
<evidence type="ECO:0000313" key="1">
    <source>
        <dbReference type="EMBL" id="BBM40350.1"/>
    </source>
</evidence>
<reference evidence="1 2" key="1">
    <citation type="submission" date="2019-07" db="EMBL/GenBank/DDBJ databases">
        <title>Complete Genome Sequence of Leptotrichia shahii Strain JCM 16776.</title>
        <authorList>
            <person name="Watanabe S."/>
            <person name="Cui L."/>
        </authorList>
    </citation>
    <scope>NUCLEOTIDE SEQUENCE [LARGE SCALE GENOMIC DNA]</scope>
    <source>
        <strain evidence="1 2">JCM16776</strain>
    </source>
</reference>